<dbReference type="OrthoDB" id="428734at2759"/>
<dbReference type="Gene3D" id="3.60.10.10">
    <property type="entry name" value="Endonuclease/exonuclease/phosphatase"/>
    <property type="match status" value="1"/>
</dbReference>
<evidence type="ECO:0000256" key="9">
    <source>
        <dbReference type="ARBA" id="ARBA00022722"/>
    </source>
</evidence>
<dbReference type="CDD" id="cd09097">
    <property type="entry name" value="Deadenylase_CCR4"/>
    <property type="match status" value="1"/>
</dbReference>
<keyword evidence="8" id="KW-0433">Leucine-rich repeat</keyword>
<evidence type="ECO:0000256" key="13">
    <source>
        <dbReference type="ARBA" id="ARBA00022839"/>
    </source>
</evidence>
<evidence type="ECO:0000313" key="21">
    <source>
        <dbReference type="RefSeq" id="XP_027198271.1"/>
    </source>
</evidence>
<sequence>MTNSSAYFFHHHHHYHYHHHVNPQSVQSQSLTSRLNNVMIEDDISIINNNNIINNGNLNNRNQSCSSCLNTTTANVADDDEQSILRDENEFSFQEDGKMVSILDLYKHQEQTMSRVNFVKGDDLIRYPSSISNGYQQPPNNSSHMIARNYVHRNMNSHHQQQQNLNSFEESHYQTVISNCTTTETTMFNQQQQQPLSSLIMSTSPSSTSSSSSSSSVMKNFDPEQLALVDSILEESNTSCSEDIENHLESSFIESGSSSSSCSLSTDLTASSSYCSSSFFNQESDIVDCLTGNDNIKKIGNGDVDRNVLNDNSQHLTLQSRCSDSASTISSTSSSSSNSHDHNTMMANINIDHQSKRLSVPRMLKPRKRRRKTNAMMAATAESFVAKQSSTITNSSSMLFDLDDYHNQYCSYKTDVDKQNVPDMQPPTRPWLTMAEPTPIHHVSNVFTVMCYNVLCDKLASRQLYSYCPSWALSWDFRKNVIMKEIKQYDADIICLQEVESGQFESFFLPELKISHYYGIFSPKSRAKTMNEQERKRVDGCAIFFKTEKFELVNEHLMEFTFLAAQTADGEGSEEMLNRVMPKDNIGLVALLKTRKVEIDVSEKSSEFENMQPFESQPLVVCTAHIHWDPEYCDVKLIQTMLMMRELQKFIDQSATMFNLSTNTEKQVDPNSIPLIICGDFNSLPDSGVVEYLSRGRISVEHPDFKKLAYKLCLRKVCPVVDQNEKEYTHPFDIVKAYADGVLPFTNYTFDFRGVIDYIFCSQRLFSVLGVLGPLDTKWFSKHRIPGCPHHYIPSDHFPIVAELELLTKKSMAELEKQKQQQEKNNLENKSGNKNNNSGNNSNGHVRR</sequence>
<dbReference type="PANTHER" id="PTHR12121">
    <property type="entry name" value="CARBON CATABOLITE REPRESSOR PROTEIN 4"/>
    <property type="match status" value="1"/>
</dbReference>
<feature type="compositionally biased region" description="Low complexity" evidence="18">
    <location>
        <begin position="195"/>
        <end position="216"/>
    </location>
</feature>
<comment type="similarity">
    <text evidence="5">Belongs to the CCR4/nocturin family.</text>
</comment>
<evidence type="ECO:0000256" key="14">
    <source>
        <dbReference type="ARBA" id="ARBA00022842"/>
    </source>
</evidence>
<comment type="subcellular location">
    <subcellularLocation>
        <location evidence="4">Cytoplasm</location>
    </subcellularLocation>
    <subcellularLocation>
        <location evidence="3">Nucleus</location>
    </subcellularLocation>
</comment>
<dbReference type="GO" id="GO:0005634">
    <property type="term" value="C:nucleus"/>
    <property type="evidence" value="ECO:0007669"/>
    <property type="project" value="UniProtKB-SubCell"/>
</dbReference>
<dbReference type="Proteomes" id="UP000515146">
    <property type="component" value="Unplaced"/>
</dbReference>
<feature type="compositionally biased region" description="Low complexity" evidence="18">
    <location>
        <begin position="320"/>
        <end position="338"/>
    </location>
</feature>
<proteinExistence type="inferred from homology"/>
<evidence type="ECO:0000256" key="16">
    <source>
        <dbReference type="ARBA" id="ARBA00023163"/>
    </source>
</evidence>
<evidence type="ECO:0000256" key="10">
    <source>
        <dbReference type="ARBA" id="ARBA00022723"/>
    </source>
</evidence>
<dbReference type="RefSeq" id="XP_027198271.1">
    <property type="nucleotide sequence ID" value="XM_027342470.1"/>
</dbReference>
<feature type="region of interest" description="Disordered" evidence="18">
    <location>
        <begin position="191"/>
        <end position="218"/>
    </location>
</feature>
<evidence type="ECO:0000256" key="1">
    <source>
        <dbReference type="ARBA" id="ARBA00001663"/>
    </source>
</evidence>
<evidence type="ECO:0000256" key="6">
    <source>
        <dbReference type="ARBA" id="ARBA00012161"/>
    </source>
</evidence>
<dbReference type="InterPro" id="IPR036691">
    <property type="entry name" value="Endo/exonu/phosph_ase_sf"/>
</dbReference>
<evidence type="ECO:0000256" key="3">
    <source>
        <dbReference type="ARBA" id="ARBA00004123"/>
    </source>
</evidence>
<feature type="compositionally biased region" description="Low complexity" evidence="18">
    <location>
        <begin position="828"/>
        <end position="848"/>
    </location>
</feature>
<feature type="domain" description="Endonuclease/exonuclease/phosphatase" evidence="19">
    <location>
        <begin position="451"/>
        <end position="797"/>
    </location>
</feature>
<feature type="region of interest" description="Disordered" evidence="18">
    <location>
        <begin position="320"/>
        <end position="343"/>
    </location>
</feature>
<evidence type="ECO:0000256" key="2">
    <source>
        <dbReference type="ARBA" id="ARBA00001946"/>
    </source>
</evidence>
<accession>A0A6P6XZG7</accession>
<dbReference type="GO" id="GO:0046872">
    <property type="term" value="F:metal ion binding"/>
    <property type="evidence" value="ECO:0007669"/>
    <property type="project" value="UniProtKB-KW"/>
</dbReference>
<keyword evidence="17" id="KW-0539">Nucleus</keyword>
<keyword evidence="12" id="KW-0378">Hydrolase</keyword>
<evidence type="ECO:0000256" key="5">
    <source>
        <dbReference type="ARBA" id="ARBA00010774"/>
    </source>
</evidence>
<dbReference type="FunFam" id="3.60.10.10:FF:000002">
    <property type="entry name" value="CCR4-NOT transcription complex subunit 6 like"/>
    <property type="match status" value="1"/>
</dbReference>
<keyword evidence="15" id="KW-0805">Transcription regulation</keyword>
<evidence type="ECO:0000256" key="18">
    <source>
        <dbReference type="SAM" id="MobiDB-lite"/>
    </source>
</evidence>
<evidence type="ECO:0000256" key="8">
    <source>
        <dbReference type="ARBA" id="ARBA00022614"/>
    </source>
</evidence>
<dbReference type="GO" id="GO:0005737">
    <property type="term" value="C:cytoplasm"/>
    <property type="evidence" value="ECO:0007669"/>
    <property type="project" value="UniProtKB-SubCell"/>
</dbReference>
<dbReference type="GO" id="GO:0004535">
    <property type="term" value="F:poly(A)-specific ribonuclease activity"/>
    <property type="evidence" value="ECO:0007669"/>
    <property type="project" value="UniProtKB-EC"/>
</dbReference>
<keyword evidence="14" id="KW-0460">Magnesium</keyword>
<name>A0A6P6XZG7_DERPT</name>
<keyword evidence="11" id="KW-0677">Repeat</keyword>
<dbReference type="Pfam" id="PF03372">
    <property type="entry name" value="Exo_endo_phos"/>
    <property type="match status" value="1"/>
</dbReference>
<keyword evidence="20" id="KW-1185">Reference proteome</keyword>
<feature type="region of interest" description="Disordered" evidence="18">
    <location>
        <begin position="814"/>
        <end position="848"/>
    </location>
</feature>
<feature type="compositionally biased region" description="Basic and acidic residues" evidence="18">
    <location>
        <begin position="814"/>
        <end position="827"/>
    </location>
</feature>
<dbReference type="InParanoid" id="A0A6P6XZG7"/>
<comment type="cofactor">
    <cofactor evidence="2">
        <name>Mg(2+)</name>
        <dbReference type="ChEBI" id="CHEBI:18420"/>
    </cofactor>
</comment>
<keyword evidence="13" id="KW-0269">Exonuclease</keyword>
<keyword evidence="9" id="KW-0540">Nuclease</keyword>
<evidence type="ECO:0000256" key="7">
    <source>
        <dbReference type="ARBA" id="ARBA00022490"/>
    </source>
</evidence>
<dbReference type="EC" id="3.1.13.4" evidence="6"/>
<keyword evidence="16" id="KW-0804">Transcription</keyword>
<dbReference type="InterPro" id="IPR005135">
    <property type="entry name" value="Endo/exonuclease/phosphatase"/>
</dbReference>
<evidence type="ECO:0000259" key="19">
    <source>
        <dbReference type="Pfam" id="PF03372"/>
    </source>
</evidence>
<evidence type="ECO:0000256" key="4">
    <source>
        <dbReference type="ARBA" id="ARBA00004496"/>
    </source>
</evidence>
<dbReference type="AlphaFoldDB" id="A0A6P6XZG7"/>
<comment type="catalytic activity">
    <reaction evidence="1">
        <text>Exonucleolytic cleavage of poly(A) to 5'-AMP.</text>
        <dbReference type="EC" id="3.1.13.4"/>
    </reaction>
</comment>
<evidence type="ECO:0000256" key="15">
    <source>
        <dbReference type="ARBA" id="ARBA00023015"/>
    </source>
</evidence>
<evidence type="ECO:0000256" key="12">
    <source>
        <dbReference type="ARBA" id="ARBA00022801"/>
    </source>
</evidence>
<dbReference type="PANTHER" id="PTHR12121:SF100">
    <property type="entry name" value="POLY(A)-SPECIFIC RIBONUCLEASE"/>
    <property type="match status" value="1"/>
</dbReference>
<dbReference type="KEGG" id="dpte:113792565"/>
<evidence type="ECO:0000256" key="11">
    <source>
        <dbReference type="ARBA" id="ARBA00022737"/>
    </source>
</evidence>
<keyword evidence="10" id="KW-0479">Metal-binding</keyword>
<organism evidence="20 21">
    <name type="scientific">Dermatophagoides pteronyssinus</name>
    <name type="common">European house dust mite</name>
    <dbReference type="NCBI Taxonomy" id="6956"/>
    <lineage>
        <taxon>Eukaryota</taxon>
        <taxon>Metazoa</taxon>
        <taxon>Ecdysozoa</taxon>
        <taxon>Arthropoda</taxon>
        <taxon>Chelicerata</taxon>
        <taxon>Arachnida</taxon>
        <taxon>Acari</taxon>
        <taxon>Acariformes</taxon>
        <taxon>Sarcoptiformes</taxon>
        <taxon>Astigmata</taxon>
        <taxon>Psoroptidia</taxon>
        <taxon>Analgoidea</taxon>
        <taxon>Pyroglyphidae</taxon>
        <taxon>Dermatophagoidinae</taxon>
        <taxon>Dermatophagoides</taxon>
    </lineage>
</organism>
<reference evidence="21" key="1">
    <citation type="submission" date="2025-08" db="UniProtKB">
        <authorList>
            <consortium name="RefSeq"/>
        </authorList>
    </citation>
    <scope>IDENTIFICATION</scope>
    <source>
        <strain evidence="21">Airmid</strain>
    </source>
</reference>
<evidence type="ECO:0000256" key="17">
    <source>
        <dbReference type="ARBA" id="ARBA00023242"/>
    </source>
</evidence>
<protein>
    <recommendedName>
        <fullName evidence="6">poly(A)-specific ribonuclease</fullName>
        <ecNumber evidence="6">3.1.13.4</ecNumber>
    </recommendedName>
</protein>
<dbReference type="InterPro" id="IPR050410">
    <property type="entry name" value="CCR4/nocturin_mRNA_transcr"/>
</dbReference>
<dbReference type="SUPFAM" id="SSF56219">
    <property type="entry name" value="DNase I-like"/>
    <property type="match status" value="1"/>
</dbReference>
<keyword evidence="7" id="KW-0963">Cytoplasm</keyword>
<gene>
    <name evidence="21" type="primary">LOC113792565</name>
</gene>
<evidence type="ECO:0000313" key="20">
    <source>
        <dbReference type="Proteomes" id="UP000515146"/>
    </source>
</evidence>